<reference evidence="5" key="1">
    <citation type="submission" date="2025-08" db="UniProtKB">
        <authorList>
            <consortium name="RefSeq"/>
        </authorList>
    </citation>
    <scope>IDENTIFICATION</scope>
    <source>
        <strain evidence="5">Wakin</strain>
        <tissue evidence="5">Muscle</tissue>
    </source>
</reference>
<feature type="signal peptide" evidence="2">
    <location>
        <begin position="1"/>
        <end position="27"/>
    </location>
</feature>
<dbReference type="SMART" id="SM00409">
    <property type="entry name" value="IG"/>
    <property type="match status" value="2"/>
</dbReference>
<proteinExistence type="predicted"/>
<keyword evidence="2" id="KW-0732">Signal</keyword>
<feature type="domain" description="Ig-like" evidence="3">
    <location>
        <begin position="132"/>
        <end position="206"/>
    </location>
</feature>
<dbReference type="InterPro" id="IPR013783">
    <property type="entry name" value="Ig-like_fold"/>
</dbReference>
<dbReference type="InterPro" id="IPR003598">
    <property type="entry name" value="Ig_sub2"/>
</dbReference>
<dbReference type="InterPro" id="IPR003599">
    <property type="entry name" value="Ig_sub"/>
</dbReference>
<dbReference type="InterPro" id="IPR036179">
    <property type="entry name" value="Ig-like_dom_sf"/>
</dbReference>
<dbReference type="PROSITE" id="PS50835">
    <property type="entry name" value="IG_LIKE"/>
    <property type="match status" value="2"/>
</dbReference>
<evidence type="ECO:0000256" key="1">
    <source>
        <dbReference type="SAM" id="Phobius"/>
    </source>
</evidence>
<dbReference type="InterPro" id="IPR007110">
    <property type="entry name" value="Ig-like_dom"/>
</dbReference>
<gene>
    <name evidence="5" type="primary">LOC113118829</name>
</gene>
<evidence type="ECO:0000313" key="5">
    <source>
        <dbReference type="RefSeq" id="XP_026144025.1"/>
    </source>
</evidence>
<keyword evidence="1" id="KW-0812">Transmembrane</keyword>
<evidence type="ECO:0000256" key="2">
    <source>
        <dbReference type="SAM" id="SignalP"/>
    </source>
</evidence>
<feature type="domain" description="Ig-like" evidence="3">
    <location>
        <begin position="28"/>
        <end position="111"/>
    </location>
</feature>
<evidence type="ECO:0000313" key="4">
    <source>
        <dbReference type="Proteomes" id="UP000515129"/>
    </source>
</evidence>
<dbReference type="SUPFAM" id="SSF48726">
    <property type="entry name" value="Immunoglobulin"/>
    <property type="match status" value="2"/>
</dbReference>
<dbReference type="AlphaFoldDB" id="A0A6P6RFT0"/>
<feature type="chain" id="PRO_5027610135" evidence="2">
    <location>
        <begin position="28"/>
        <end position="289"/>
    </location>
</feature>
<keyword evidence="1" id="KW-1133">Transmembrane helix</keyword>
<sequence>MKSCSAAMAGVFLLVYISMNLFLKCQGQKINQAKIFSETTEVPEGGRLEVTCSTFGFTGKAVYLYLCKNGKAIDMLNGPTRQDTNFKIERIEMNHSGNYSCVFSEELLKINKVMGYGYNYIFINVTESFINTQIYLLKSEVSVGSDAEFNCTTSNPLNNKQSRNMILVYLIKNGKPIKVNIWDTEKMMTTFTLREVQMEDAGTYTCVLLLNILPYHGMKLRQNIKVDLQIIALLLSLFLGIWALIRKRGSIFSKSKNTDTFHLLELFCLNSSFYFFLIGCLGIQNERLV</sequence>
<dbReference type="GeneID" id="113118829"/>
<dbReference type="OrthoDB" id="8957767at2759"/>
<name>A0A6P6RFT0_CARAU</name>
<protein>
    <submittedName>
        <fullName evidence="5">Uncharacterized protein LOC113118829</fullName>
    </submittedName>
</protein>
<accession>A0A6P6RFT0</accession>
<dbReference type="SMART" id="SM00408">
    <property type="entry name" value="IGc2"/>
    <property type="match status" value="2"/>
</dbReference>
<dbReference type="Gene3D" id="2.60.40.10">
    <property type="entry name" value="Immunoglobulins"/>
    <property type="match status" value="2"/>
</dbReference>
<dbReference type="Pfam" id="PF13895">
    <property type="entry name" value="Ig_2"/>
    <property type="match status" value="1"/>
</dbReference>
<keyword evidence="1" id="KW-0472">Membrane</keyword>
<dbReference type="RefSeq" id="XP_026144025.1">
    <property type="nucleotide sequence ID" value="XM_026288240.1"/>
</dbReference>
<dbReference type="KEGG" id="caua:113118829"/>
<organism evidence="4 5">
    <name type="scientific">Carassius auratus</name>
    <name type="common">Goldfish</name>
    <dbReference type="NCBI Taxonomy" id="7957"/>
    <lineage>
        <taxon>Eukaryota</taxon>
        <taxon>Metazoa</taxon>
        <taxon>Chordata</taxon>
        <taxon>Craniata</taxon>
        <taxon>Vertebrata</taxon>
        <taxon>Euteleostomi</taxon>
        <taxon>Actinopterygii</taxon>
        <taxon>Neopterygii</taxon>
        <taxon>Teleostei</taxon>
        <taxon>Ostariophysi</taxon>
        <taxon>Cypriniformes</taxon>
        <taxon>Cyprinidae</taxon>
        <taxon>Cyprininae</taxon>
        <taxon>Carassius</taxon>
    </lineage>
</organism>
<feature type="transmembrane region" description="Helical" evidence="1">
    <location>
        <begin position="266"/>
        <end position="284"/>
    </location>
</feature>
<evidence type="ECO:0000259" key="3">
    <source>
        <dbReference type="PROSITE" id="PS50835"/>
    </source>
</evidence>
<feature type="transmembrane region" description="Helical" evidence="1">
    <location>
        <begin position="228"/>
        <end position="245"/>
    </location>
</feature>
<dbReference type="Proteomes" id="UP000515129">
    <property type="component" value="Chromosome 18"/>
</dbReference>
<keyword evidence="4" id="KW-1185">Reference proteome</keyword>